<accession>A0A7M7RGQ2</accession>
<dbReference type="GO" id="GO:0042054">
    <property type="term" value="F:histone methyltransferase activity"/>
    <property type="evidence" value="ECO:0000318"/>
    <property type="project" value="GO_Central"/>
</dbReference>
<evidence type="ECO:0000256" key="11">
    <source>
        <dbReference type="PROSITE-ProRule" id="PRU00192"/>
    </source>
</evidence>
<dbReference type="InterPro" id="IPR041698">
    <property type="entry name" value="Methyltransf_25"/>
</dbReference>
<dbReference type="SMART" id="SM00326">
    <property type="entry name" value="SH3"/>
    <property type="match status" value="1"/>
</dbReference>
<evidence type="ECO:0000256" key="5">
    <source>
        <dbReference type="ARBA" id="ARBA00022490"/>
    </source>
</evidence>
<reference evidence="14" key="2">
    <citation type="submission" date="2021-01" db="UniProtKB">
        <authorList>
            <consortium name="EnsemblMetazoa"/>
        </authorList>
    </citation>
    <scope>IDENTIFICATION</scope>
</reference>
<evidence type="ECO:0000313" key="15">
    <source>
        <dbReference type="Proteomes" id="UP000007110"/>
    </source>
</evidence>
<reference evidence="15" key="1">
    <citation type="submission" date="2015-02" db="EMBL/GenBank/DDBJ databases">
        <title>Genome sequencing for Strongylocentrotus purpuratus.</title>
        <authorList>
            <person name="Murali S."/>
            <person name="Liu Y."/>
            <person name="Vee V."/>
            <person name="English A."/>
            <person name="Wang M."/>
            <person name="Skinner E."/>
            <person name="Han Y."/>
            <person name="Muzny D.M."/>
            <person name="Worley K.C."/>
            <person name="Gibbs R.A."/>
        </authorList>
    </citation>
    <scope>NUCLEOTIDE SEQUENCE</scope>
</reference>
<dbReference type="InterPro" id="IPR055135">
    <property type="entry name" value="PRMT_dom"/>
</dbReference>
<evidence type="ECO:0000256" key="1">
    <source>
        <dbReference type="ARBA" id="ARBA00004123"/>
    </source>
</evidence>
<dbReference type="Gene3D" id="3.40.50.150">
    <property type="entry name" value="Vaccinia Virus protein VP39"/>
    <property type="match status" value="1"/>
</dbReference>
<organism evidence="14 15">
    <name type="scientific">Strongylocentrotus purpuratus</name>
    <name type="common">Purple sea urchin</name>
    <dbReference type="NCBI Taxonomy" id="7668"/>
    <lineage>
        <taxon>Eukaryota</taxon>
        <taxon>Metazoa</taxon>
        <taxon>Echinodermata</taxon>
        <taxon>Eleutherozoa</taxon>
        <taxon>Echinozoa</taxon>
        <taxon>Echinoidea</taxon>
        <taxon>Euechinoidea</taxon>
        <taxon>Echinacea</taxon>
        <taxon>Camarodonta</taxon>
        <taxon>Echinidea</taxon>
        <taxon>Strongylocentrotidae</taxon>
        <taxon>Strongylocentrotus</taxon>
    </lineage>
</organism>
<dbReference type="GeneID" id="581121"/>
<evidence type="ECO:0000313" key="14">
    <source>
        <dbReference type="EnsemblMetazoa" id="XP_786231"/>
    </source>
</evidence>
<dbReference type="RefSeq" id="XP_786231.3">
    <property type="nucleotide sequence ID" value="XM_781138.5"/>
</dbReference>
<dbReference type="AlphaFoldDB" id="A0A7M7RGQ2"/>
<evidence type="ECO:0000256" key="3">
    <source>
        <dbReference type="ARBA" id="ARBA00018778"/>
    </source>
</evidence>
<keyword evidence="8 12" id="KW-0949">S-adenosyl-L-methionine</keyword>
<dbReference type="GO" id="GO:0032259">
    <property type="term" value="P:methylation"/>
    <property type="evidence" value="ECO:0007669"/>
    <property type="project" value="UniProtKB-KW"/>
</dbReference>
<keyword evidence="5" id="KW-0963">Cytoplasm</keyword>
<evidence type="ECO:0000256" key="4">
    <source>
        <dbReference type="ARBA" id="ARBA00022443"/>
    </source>
</evidence>
<dbReference type="Proteomes" id="UP000007110">
    <property type="component" value="Unassembled WGS sequence"/>
</dbReference>
<sequence>MGDRSNGNSTSFTTCNGNGNQKGGCSHLSDKDEEDYELEIVTAVADFCAIDDSQLSFESGQVLSVLRKPNVDWWWARKGNNTGYIPTNHIATEPIDPTSKPDWQDDEYFGSYSTLKLQQEMLSDKARNEAYQVAIERNKEAMKGKVVLDVGCGTGILSMMCVKYGGAKRVHSIEASEMAETAEKLINHNNLSNKITLYHGKVEGTTLPEKVDLIISEWMGTLLIFEFMVESVLIARDKWLKQSGKMWPSQAHLFLAPTTASKHQDRIHFWDSVCGLDYSILRTAAKSEYFCKPVINEALNASDLLAKGEVVYSCDLNTVTLKDLEMIKQDFSFTISKQGTLHGFASWFSVEFEALHKSRAECVVLDTSPHVPLTHWKQAALVLDDWYDVEPGDAIQGTMRMERSYMWRRHFRVGLSGTITFKNSSKTKKTFMKTFKVWR</sequence>
<dbReference type="PROSITE" id="PS50002">
    <property type="entry name" value="SH3"/>
    <property type="match status" value="1"/>
</dbReference>
<keyword evidence="4 11" id="KW-0728">SH3 domain</keyword>
<name>A0A7M7RGQ2_STRPU</name>
<dbReference type="KEGG" id="spu:581121"/>
<dbReference type="OrthoDB" id="7848332at2759"/>
<evidence type="ECO:0000256" key="7">
    <source>
        <dbReference type="ARBA" id="ARBA00022679"/>
    </source>
</evidence>
<dbReference type="Gene3D" id="2.30.30.40">
    <property type="entry name" value="SH3 Domains"/>
    <property type="match status" value="1"/>
</dbReference>
<dbReference type="CDD" id="cd02440">
    <property type="entry name" value="AdoMet_MTases"/>
    <property type="match status" value="1"/>
</dbReference>
<dbReference type="PANTHER" id="PTHR11006:SF92">
    <property type="entry name" value="PROTEIN ARGININE N-METHYLTRANSFERASE 2"/>
    <property type="match status" value="1"/>
</dbReference>
<dbReference type="Gene3D" id="2.70.160.11">
    <property type="entry name" value="Hnrnp arginine n-methyltransferase1"/>
    <property type="match status" value="1"/>
</dbReference>
<dbReference type="Pfam" id="PF22528">
    <property type="entry name" value="PRMT_C"/>
    <property type="match status" value="1"/>
</dbReference>
<dbReference type="InterPro" id="IPR025799">
    <property type="entry name" value="Arg_MeTrfase"/>
</dbReference>
<dbReference type="CTD" id="3275"/>
<dbReference type="FunFam" id="3.40.50.150:FF:000016">
    <property type="entry name" value="Protein arginine N-methyltransferase 6"/>
    <property type="match status" value="1"/>
</dbReference>
<dbReference type="GO" id="GO:0006355">
    <property type="term" value="P:regulation of DNA-templated transcription"/>
    <property type="evidence" value="ECO:0000318"/>
    <property type="project" value="GO_Central"/>
</dbReference>
<dbReference type="FunCoup" id="A0A7M7RGQ2">
    <property type="interactions" value="103"/>
</dbReference>
<evidence type="ECO:0000256" key="6">
    <source>
        <dbReference type="ARBA" id="ARBA00022603"/>
    </source>
</evidence>
<feature type="domain" description="SH3" evidence="13">
    <location>
        <begin position="36"/>
        <end position="95"/>
    </location>
</feature>
<evidence type="ECO:0000256" key="8">
    <source>
        <dbReference type="ARBA" id="ARBA00022691"/>
    </source>
</evidence>
<dbReference type="EnsemblMetazoa" id="XM_781138">
    <property type="protein sequence ID" value="XP_786231"/>
    <property type="gene ID" value="LOC581121"/>
</dbReference>
<evidence type="ECO:0000256" key="12">
    <source>
        <dbReference type="PROSITE-ProRule" id="PRU01015"/>
    </source>
</evidence>
<dbReference type="InterPro" id="IPR001452">
    <property type="entry name" value="SH3_domain"/>
</dbReference>
<dbReference type="InterPro" id="IPR036028">
    <property type="entry name" value="SH3-like_dom_sf"/>
</dbReference>
<dbReference type="Pfam" id="PF13649">
    <property type="entry name" value="Methyltransf_25"/>
    <property type="match status" value="1"/>
</dbReference>
<keyword evidence="6 12" id="KW-0489">Methyltransferase</keyword>
<dbReference type="InParanoid" id="A0A7M7RGQ2"/>
<dbReference type="PROSITE" id="PS51678">
    <property type="entry name" value="SAM_MT_PRMT"/>
    <property type="match status" value="1"/>
</dbReference>
<keyword evidence="15" id="KW-1185">Reference proteome</keyword>
<dbReference type="SUPFAM" id="SSF50044">
    <property type="entry name" value="SH3-domain"/>
    <property type="match status" value="1"/>
</dbReference>
<dbReference type="GO" id="GO:0016274">
    <property type="term" value="F:protein-arginine N-methyltransferase activity"/>
    <property type="evidence" value="ECO:0000318"/>
    <property type="project" value="GO_Central"/>
</dbReference>
<dbReference type="Pfam" id="PF00018">
    <property type="entry name" value="SH3_1"/>
    <property type="match status" value="1"/>
</dbReference>
<dbReference type="CDD" id="cd11806">
    <property type="entry name" value="SH3_PRMT2"/>
    <property type="match status" value="1"/>
</dbReference>
<dbReference type="GO" id="GO:0005737">
    <property type="term" value="C:cytoplasm"/>
    <property type="evidence" value="ECO:0007669"/>
    <property type="project" value="UniProtKB-SubCell"/>
</dbReference>
<dbReference type="InterPro" id="IPR029063">
    <property type="entry name" value="SAM-dependent_MTases_sf"/>
</dbReference>
<keyword evidence="7 12" id="KW-0808">Transferase</keyword>
<dbReference type="FunFam" id="2.70.160.11:FF:000007">
    <property type="entry name" value="Protein arginine N-methyltransferase 2"/>
    <property type="match status" value="1"/>
</dbReference>
<evidence type="ECO:0000256" key="9">
    <source>
        <dbReference type="ARBA" id="ARBA00023242"/>
    </source>
</evidence>
<protein>
    <recommendedName>
        <fullName evidence="3">Protein arginine N-methyltransferase 2</fullName>
    </recommendedName>
    <alternativeName>
        <fullName evidence="10">Histone-arginine N-methyltransferase PRMT2</fullName>
    </alternativeName>
</protein>
<evidence type="ECO:0000259" key="13">
    <source>
        <dbReference type="PROSITE" id="PS50002"/>
    </source>
</evidence>
<evidence type="ECO:0000256" key="2">
    <source>
        <dbReference type="ARBA" id="ARBA00004496"/>
    </source>
</evidence>
<dbReference type="SUPFAM" id="SSF53335">
    <property type="entry name" value="S-adenosyl-L-methionine-dependent methyltransferases"/>
    <property type="match status" value="1"/>
</dbReference>
<dbReference type="PANTHER" id="PTHR11006">
    <property type="entry name" value="PROTEIN ARGININE N-METHYLTRANSFERASE"/>
    <property type="match status" value="1"/>
</dbReference>
<dbReference type="GO" id="GO:0006338">
    <property type="term" value="P:chromatin remodeling"/>
    <property type="evidence" value="ECO:0000318"/>
    <property type="project" value="GO_Central"/>
</dbReference>
<dbReference type="GO" id="GO:0005634">
    <property type="term" value="C:nucleus"/>
    <property type="evidence" value="ECO:0000318"/>
    <property type="project" value="GO_Central"/>
</dbReference>
<dbReference type="OMA" id="NSEPTHW"/>
<comment type="subcellular location">
    <subcellularLocation>
        <location evidence="2">Cytoplasm</location>
    </subcellularLocation>
    <subcellularLocation>
        <location evidence="1">Nucleus</location>
    </subcellularLocation>
</comment>
<keyword evidence="9" id="KW-0539">Nucleus</keyword>
<evidence type="ECO:0000256" key="10">
    <source>
        <dbReference type="ARBA" id="ARBA00082811"/>
    </source>
</evidence>
<proteinExistence type="predicted"/>